<protein>
    <submittedName>
        <fullName evidence="3">Uncharacterized protein</fullName>
    </submittedName>
</protein>
<dbReference type="AlphaFoldDB" id="A0A9N7U5B5"/>
<feature type="chain" id="PRO_5040453784" evidence="2">
    <location>
        <begin position="20"/>
        <end position="152"/>
    </location>
</feature>
<proteinExistence type="predicted"/>
<feature type="compositionally biased region" description="Low complexity" evidence="1">
    <location>
        <begin position="57"/>
        <end position="82"/>
    </location>
</feature>
<gene>
    <name evidence="3" type="ORF">PLEPLA_LOCUS12465</name>
</gene>
<organism evidence="3 4">
    <name type="scientific">Pleuronectes platessa</name>
    <name type="common">European plaice</name>
    <dbReference type="NCBI Taxonomy" id="8262"/>
    <lineage>
        <taxon>Eukaryota</taxon>
        <taxon>Metazoa</taxon>
        <taxon>Chordata</taxon>
        <taxon>Craniata</taxon>
        <taxon>Vertebrata</taxon>
        <taxon>Euteleostomi</taxon>
        <taxon>Actinopterygii</taxon>
        <taxon>Neopterygii</taxon>
        <taxon>Teleostei</taxon>
        <taxon>Neoteleostei</taxon>
        <taxon>Acanthomorphata</taxon>
        <taxon>Carangaria</taxon>
        <taxon>Pleuronectiformes</taxon>
        <taxon>Pleuronectoidei</taxon>
        <taxon>Pleuronectidae</taxon>
        <taxon>Pleuronectes</taxon>
    </lineage>
</organism>
<evidence type="ECO:0000256" key="2">
    <source>
        <dbReference type="SAM" id="SignalP"/>
    </source>
</evidence>
<accession>A0A9N7U5B5</accession>
<feature type="region of interest" description="Disordered" evidence="1">
    <location>
        <begin position="107"/>
        <end position="126"/>
    </location>
</feature>
<name>A0A9N7U5B5_PLEPL</name>
<feature type="compositionally biased region" description="Pro residues" evidence="1">
    <location>
        <begin position="45"/>
        <end position="56"/>
    </location>
</feature>
<feature type="compositionally biased region" description="Low complexity" evidence="1">
    <location>
        <begin position="17"/>
        <end position="29"/>
    </location>
</feature>
<dbReference type="EMBL" id="CADEAL010000736">
    <property type="protein sequence ID" value="CAB1424537.1"/>
    <property type="molecule type" value="Genomic_DNA"/>
</dbReference>
<sequence length="152" mass="15664">MASESLICLKMLLAPSAPAVTPPSSSSLTGCVELSSAERTRGSPPLQPSVPPPLLPPLHLSSSPPLHLSTSPPGVAAAAAAAEDSDTQQPGFDVMEEEDARCALTLVSTDRAASSPGPGASLPADYRLLSPASHLEQWKEREETGSDGKNEK</sequence>
<evidence type="ECO:0000313" key="4">
    <source>
        <dbReference type="Proteomes" id="UP001153269"/>
    </source>
</evidence>
<evidence type="ECO:0000256" key="1">
    <source>
        <dbReference type="SAM" id="MobiDB-lite"/>
    </source>
</evidence>
<keyword evidence="4" id="KW-1185">Reference proteome</keyword>
<feature type="region of interest" description="Disordered" evidence="1">
    <location>
        <begin position="17"/>
        <end position="92"/>
    </location>
</feature>
<comment type="caution">
    <text evidence="3">The sequence shown here is derived from an EMBL/GenBank/DDBJ whole genome shotgun (WGS) entry which is preliminary data.</text>
</comment>
<evidence type="ECO:0000313" key="3">
    <source>
        <dbReference type="EMBL" id="CAB1424537.1"/>
    </source>
</evidence>
<reference evidence="3" key="1">
    <citation type="submission" date="2020-03" db="EMBL/GenBank/DDBJ databases">
        <authorList>
            <person name="Weist P."/>
        </authorList>
    </citation>
    <scope>NUCLEOTIDE SEQUENCE</scope>
</reference>
<keyword evidence="2" id="KW-0732">Signal</keyword>
<feature type="signal peptide" evidence="2">
    <location>
        <begin position="1"/>
        <end position="19"/>
    </location>
</feature>
<dbReference type="Proteomes" id="UP001153269">
    <property type="component" value="Unassembled WGS sequence"/>
</dbReference>
<feature type="compositionally biased region" description="Basic and acidic residues" evidence="1">
    <location>
        <begin position="136"/>
        <end position="152"/>
    </location>
</feature>
<feature type="region of interest" description="Disordered" evidence="1">
    <location>
        <begin position="131"/>
        <end position="152"/>
    </location>
</feature>